<proteinExistence type="predicted"/>
<dbReference type="GO" id="GO:0016491">
    <property type="term" value="F:oxidoreductase activity"/>
    <property type="evidence" value="ECO:0007669"/>
    <property type="project" value="UniProtKB-KW"/>
</dbReference>
<name>A0A4R3M5B5_9BURK</name>
<evidence type="ECO:0000313" key="4">
    <source>
        <dbReference type="Proteomes" id="UP000295525"/>
    </source>
</evidence>
<comment type="caution">
    <text evidence="3">The sequence shown here is derived from an EMBL/GenBank/DDBJ whole genome shotgun (WGS) entry which is preliminary data.</text>
</comment>
<dbReference type="SUPFAM" id="SSF51905">
    <property type="entry name" value="FAD/NAD(P)-binding domain"/>
    <property type="match status" value="1"/>
</dbReference>
<dbReference type="InterPro" id="IPR006076">
    <property type="entry name" value="FAD-dep_OxRdtase"/>
</dbReference>
<dbReference type="Proteomes" id="UP000295525">
    <property type="component" value="Unassembled WGS sequence"/>
</dbReference>
<protein>
    <submittedName>
        <fullName evidence="3">D-amino-acid dehydrogenase</fullName>
    </submittedName>
</protein>
<dbReference type="OrthoDB" id="18526at2"/>
<evidence type="ECO:0000259" key="2">
    <source>
        <dbReference type="Pfam" id="PF01266"/>
    </source>
</evidence>
<dbReference type="AlphaFoldDB" id="A0A4R3M5B5"/>
<keyword evidence="1" id="KW-0560">Oxidoreductase</keyword>
<dbReference type="RefSeq" id="WP_132583006.1">
    <property type="nucleotide sequence ID" value="NZ_SMAJ01000008.1"/>
</dbReference>
<dbReference type="Gene3D" id="3.30.9.10">
    <property type="entry name" value="D-Amino Acid Oxidase, subunit A, domain 2"/>
    <property type="match status" value="1"/>
</dbReference>
<gene>
    <name evidence="3" type="ORF">EDC26_108151</name>
</gene>
<dbReference type="Pfam" id="PF01266">
    <property type="entry name" value="DAO"/>
    <property type="match status" value="1"/>
</dbReference>
<dbReference type="InterPro" id="IPR036188">
    <property type="entry name" value="FAD/NAD-bd_sf"/>
</dbReference>
<dbReference type="Gene3D" id="3.50.50.60">
    <property type="entry name" value="FAD/NAD(P)-binding domain"/>
    <property type="match status" value="2"/>
</dbReference>
<organism evidence="3 4">
    <name type="scientific">Paralcaligenes ureilyticus</name>
    <dbReference type="NCBI Taxonomy" id="627131"/>
    <lineage>
        <taxon>Bacteria</taxon>
        <taxon>Pseudomonadati</taxon>
        <taxon>Pseudomonadota</taxon>
        <taxon>Betaproteobacteria</taxon>
        <taxon>Burkholderiales</taxon>
        <taxon>Alcaligenaceae</taxon>
        <taxon>Paralcaligenes</taxon>
    </lineage>
</organism>
<dbReference type="PANTHER" id="PTHR13847:SF289">
    <property type="entry name" value="GLYCINE OXIDASE"/>
    <property type="match status" value="1"/>
</dbReference>
<evidence type="ECO:0000256" key="1">
    <source>
        <dbReference type="ARBA" id="ARBA00023002"/>
    </source>
</evidence>
<dbReference type="SUPFAM" id="SSF54373">
    <property type="entry name" value="FAD-linked reductases, C-terminal domain"/>
    <property type="match status" value="1"/>
</dbReference>
<feature type="domain" description="FAD dependent oxidoreductase" evidence="2">
    <location>
        <begin position="7"/>
        <end position="396"/>
    </location>
</feature>
<sequence length="415" mass="44911">MTQDIHDVVVIGAGVIGLSVAFYLVEAGLRVVVIDRKGMALEASYGNAGALAFSDILPMASPGIVRKAFKWLADPLGPLSIPPAYLPSIAPWLIRLWRASWNDRYAASVHAQAALMDLARQESSAMLARAGLDGMVRSDGVLHLYEGLSEFNASLPGWKLREDHGIASRMVSGSALEELQPGLSPRFTHAMFVPSWKTVADPYELAQGIGHAAMLKGAQFMVAEANRLTSETEGLGITLTNGDTLHARHVVLACGAWSRKLARQSGDSIPLETERGYNTTLPANAFDLRRQLTFGGHGFVVTPLSAGIRVGGAVELGGLTRKPDFRRSEMMLAKAKQFLPALKTEGGKQWMGFRPSLPDTLPVIGRSPHTRNLIYAFGHGHLGLTQSAATGRLVRDMLLDRPPALSLHPFRPDRF</sequence>
<reference evidence="3 4" key="1">
    <citation type="submission" date="2019-03" db="EMBL/GenBank/DDBJ databases">
        <title>Genomic Encyclopedia of Type Strains, Phase IV (KMG-IV): sequencing the most valuable type-strain genomes for metagenomic binning, comparative biology and taxonomic classification.</title>
        <authorList>
            <person name="Goeker M."/>
        </authorList>
    </citation>
    <scope>NUCLEOTIDE SEQUENCE [LARGE SCALE GENOMIC DNA]</scope>
    <source>
        <strain evidence="3 4">DSM 24591</strain>
    </source>
</reference>
<evidence type="ECO:0000313" key="3">
    <source>
        <dbReference type="EMBL" id="TCT06415.1"/>
    </source>
</evidence>
<keyword evidence="4" id="KW-1185">Reference proteome</keyword>
<dbReference type="GO" id="GO:0005737">
    <property type="term" value="C:cytoplasm"/>
    <property type="evidence" value="ECO:0007669"/>
    <property type="project" value="TreeGrafter"/>
</dbReference>
<dbReference type="PANTHER" id="PTHR13847">
    <property type="entry name" value="SARCOSINE DEHYDROGENASE-RELATED"/>
    <property type="match status" value="1"/>
</dbReference>
<accession>A0A4R3M5B5</accession>
<dbReference type="EMBL" id="SMAJ01000008">
    <property type="protein sequence ID" value="TCT06415.1"/>
    <property type="molecule type" value="Genomic_DNA"/>
</dbReference>